<comment type="catalytic activity">
    <reaction evidence="2 18 19">
        <text>(6R)-NADPHX = (6S)-NADPHX</text>
        <dbReference type="Rhea" id="RHEA:32227"/>
        <dbReference type="ChEBI" id="CHEBI:64076"/>
        <dbReference type="ChEBI" id="CHEBI:64077"/>
        <dbReference type="EC" id="5.1.99.6"/>
    </reaction>
</comment>
<feature type="binding site" evidence="17">
    <location>
        <position position="261"/>
    </location>
    <ligand>
        <name>(6S)-NADPHX</name>
        <dbReference type="ChEBI" id="CHEBI:64076"/>
    </ligand>
</feature>
<dbReference type="GO" id="GO:0046496">
    <property type="term" value="P:nicotinamide nucleotide metabolic process"/>
    <property type="evidence" value="ECO:0007669"/>
    <property type="project" value="UniProtKB-UniRule"/>
</dbReference>
<comment type="catalytic activity">
    <reaction evidence="1 18 19">
        <text>(6R)-NADHX = (6S)-NADHX</text>
        <dbReference type="Rhea" id="RHEA:32215"/>
        <dbReference type="ChEBI" id="CHEBI:64074"/>
        <dbReference type="ChEBI" id="CHEBI:64075"/>
        <dbReference type="EC" id="5.1.99.6"/>
    </reaction>
</comment>
<dbReference type="KEGG" id="asx:CDL62_12505"/>
<evidence type="ECO:0000313" key="22">
    <source>
        <dbReference type="EMBL" id="SKB60046.1"/>
    </source>
</evidence>
<dbReference type="EC" id="4.2.1.136" evidence="19"/>
<sequence length="501" mass="54492">MKIFPVKTIAEIDQYTVENEPILSINLMERASRRLFDKIDSIYRDRPFVVVAGAGNNGGDALALSRMLLLAGYDTTILLLKTDGLSTDTALNFERLKHIRQSKVILYQSLEDLPSISSNHVIVDGLFGSGLNRPLEGKALELVQWMNGLNVEIVAIDIPSGLMGEDNSGNNPDGIVKARRTFTFQFPKLSFLFPENHKYTGQWEIIDIGLHPEKIAELNNSWYFIDRDICRELLPQRSCFDHKGIMGHTLLIAGSYGKMGAAVLSARACLKSGTGLLTVQVPHDTCQVMHAAVPEAMVNIDRSDLMFTEFPELSTFSAVGVGPGIGVRSNAVKALDALLESIGDIPLVLDADAINIIAQNPYMKEKLPPDAILTPHPGEFKRLVGEWNNEFERLEKAKDFATQNKIILVLKGAYTTVVLPSGVCYFNSTGNAGMATAGSGDVLTGIILAMLGRKMDAWKAAVAGVYIHGLAGDIACSTEGEEALIASDIINSLGKAFINTK</sequence>
<feature type="binding site" evidence="18">
    <location>
        <position position="57"/>
    </location>
    <ligand>
        <name>K(+)</name>
        <dbReference type="ChEBI" id="CHEBI:29103"/>
    </ligand>
</feature>
<evidence type="ECO:0000256" key="9">
    <source>
        <dbReference type="ARBA" id="ARBA00022958"/>
    </source>
</evidence>
<dbReference type="GO" id="GO:0046872">
    <property type="term" value="F:metal ion binding"/>
    <property type="evidence" value="ECO:0007669"/>
    <property type="project" value="UniProtKB-UniRule"/>
</dbReference>
<dbReference type="GO" id="GO:0052856">
    <property type="term" value="F:NAD(P)HX epimerase activity"/>
    <property type="evidence" value="ECO:0007669"/>
    <property type="project" value="UniProtKB-UniRule"/>
</dbReference>
<dbReference type="GO" id="GO:0052855">
    <property type="term" value="F:ADP-dependent NAD(P)H-hydrate dehydratase activity"/>
    <property type="evidence" value="ECO:0007669"/>
    <property type="project" value="UniProtKB-UniRule"/>
</dbReference>
<evidence type="ECO:0000256" key="3">
    <source>
        <dbReference type="ARBA" id="ARBA00006001"/>
    </source>
</evidence>
<dbReference type="HAMAP" id="MF_01966">
    <property type="entry name" value="NADHX_epimerase"/>
    <property type="match status" value="1"/>
</dbReference>
<evidence type="ECO:0000256" key="8">
    <source>
        <dbReference type="ARBA" id="ARBA00022857"/>
    </source>
</evidence>
<comment type="function">
    <text evidence="18">Catalyzes the epimerization of the S- and R-forms of NAD(P)HX, a damaged form of NAD(P)H that is a result of enzymatic or heat-dependent hydration. This is a prerequisite for the S-specific NAD(P)H-hydrate dehydratase to allow the repair of both epimers of NAD(P)HX.</text>
</comment>
<dbReference type="InterPro" id="IPR004443">
    <property type="entry name" value="YjeF_N_dom"/>
</dbReference>
<evidence type="ECO:0000256" key="16">
    <source>
        <dbReference type="ARBA" id="ARBA00049209"/>
    </source>
</evidence>
<evidence type="ECO:0000256" key="7">
    <source>
        <dbReference type="ARBA" id="ARBA00022840"/>
    </source>
</evidence>
<dbReference type="SUPFAM" id="SSF64153">
    <property type="entry name" value="YjeF N-terminal domain-like"/>
    <property type="match status" value="1"/>
</dbReference>
<feature type="binding site" evidence="17">
    <location>
        <position position="324"/>
    </location>
    <ligand>
        <name>(6S)-NADPHX</name>
        <dbReference type="ChEBI" id="CHEBI:64076"/>
    </ligand>
</feature>
<evidence type="ECO:0000256" key="4">
    <source>
        <dbReference type="ARBA" id="ARBA00009524"/>
    </source>
</evidence>
<feature type="binding site" evidence="17">
    <location>
        <position position="440"/>
    </location>
    <ligand>
        <name>AMP</name>
        <dbReference type="ChEBI" id="CHEBI:456215"/>
    </ligand>
</feature>
<evidence type="ECO:0000256" key="2">
    <source>
        <dbReference type="ARBA" id="ARBA00000909"/>
    </source>
</evidence>
<keyword evidence="11 18" id="KW-0413">Isomerase</keyword>
<evidence type="ECO:0000256" key="18">
    <source>
        <dbReference type="HAMAP-Rule" id="MF_01966"/>
    </source>
</evidence>
<evidence type="ECO:0000259" key="21">
    <source>
        <dbReference type="PROSITE" id="PS51385"/>
    </source>
</evidence>
<dbReference type="PROSITE" id="PS51385">
    <property type="entry name" value="YJEF_N"/>
    <property type="match status" value="1"/>
</dbReference>
<feature type="binding site" evidence="17">
    <location>
        <begin position="411"/>
        <end position="415"/>
    </location>
    <ligand>
        <name>AMP</name>
        <dbReference type="ChEBI" id="CHEBI:456215"/>
    </ligand>
</feature>
<dbReference type="SUPFAM" id="SSF53613">
    <property type="entry name" value="Ribokinase-like"/>
    <property type="match status" value="1"/>
</dbReference>
<evidence type="ECO:0000256" key="15">
    <source>
        <dbReference type="ARBA" id="ARBA00048238"/>
    </source>
</evidence>
<feature type="domain" description="YjeF N-terminal" evidence="21">
    <location>
        <begin position="9"/>
        <end position="216"/>
    </location>
</feature>
<feature type="binding site" evidence="17">
    <location>
        <position position="376"/>
    </location>
    <ligand>
        <name>(6S)-NADPHX</name>
        <dbReference type="ChEBI" id="CHEBI:64076"/>
    </ligand>
</feature>
<comment type="caution">
    <text evidence="18">Lacks conserved residue(s) required for the propagation of feature annotation.</text>
</comment>
<evidence type="ECO:0000256" key="11">
    <source>
        <dbReference type="ARBA" id="ARBA00023235"/>
    </source>
</evidence>
<evidence type="ECO:0000256" key="14">
    <source>
        <dbReference type="ARBA" id="ARBA00025153"/>
    </source>
</evidence>
<dbReference type="PIRSF" id="PIRSF017184">
    <property type="entry name" value="Nnr"/>
    <property type="match status" value="1"/>
</dbReference>
<comment type="similarity">
    <text evidence="17">Belongs to the NnrD/CARKD family.</text>
</comment>
<keyword evidence="10 17" id="KW-0520">NAD</keyword>
<gene>
    <name evidence="18" type="primary">nnrE</name>
    <name evidence="17" type="synonym">nnrD</name>
    <name evidence="22" type="ORF">SAMN03080601_00857</name>
</gene>
<dbReference type="Pfam" id="PF03853">
    <property type="entry name" value="YjeF_N"/>
    <property type="match status" value="1"/>
</dbReference>
<dbReference type="NCBIfam" id="TIGR00196">
    <property type="entry name" value="yjeF_cterm"/>
    <property type="match status" value="1"/>
</dbReference>
<dbReference type="InterPro" id="IPR036652">
    <property type="entry name" value="YjeF_N_dom_sf"/>
</dbReference>
<dbReference type="RefSeq" id="WP_079556640.1">
    <property type="nucleotide sequence ID" value="NZ_CP021904.1"/>
</dbReference>
<comment type="similarity">
    <text evidence="3 19">In the N-terminal section; belongs to the NnrE/AIBP family.</text>
</comment>
<dbReference type="Gene3D" id="3.40.50.10260">
    <property type="entry name" value="YjeF N-terminal domain"/>
    <property type="match status" value="1"/>
</dbReference>
<accession>A0A1T5CL32</accession>
<dbReference type="STRING" id="889453.SAMN03080601_00857"/>
<dbReference type="InterPro" id="IPR030677">
    <property type="entry name" value="Nnr"/>
</dbReference>
<dbReference type="Pfam" id="PF01256">
    <property type="entry name" value="Carb_kinase"/>
    <property type="match status" value="1"/>
</dbReference>
<keyword evidence="23" id="KW-1185">Reference proteome</keyword>
<comment type="similarity">
    <text evidence="18">Belongs to the NnrE/AIBP family.</text>
</comment>
<dbReference type="GO" id="GO:0005524">
    <property type="term" value="F:ATP binding"/>
    <property type="evidence" value="ECO:0007669"/>
    <property type="project" value="UniProtKB-UniRule"/>
</dbReference>
<dbReference type="AlphaFoldDB" id="A0A1T5CL32"/>
<reference evidence="22 23" key="1">
    <citation type="submission" date="2017-02" db="EMBL/GenBank/DDBJ databases">
        <authorList>
            <person name="Peterson S.W."/>
        </authorList>
    </citation>
    <scope>NUCLEOTIDE SEQUENCE [LARGE SCALE GENOMIC DNA]</scope>
    <source>
        <strain evidence="22 23">DSM 24412</strain>
    </source>
</reference>
<evidence type="ECO:0000256" key="5">
    <source>
        <dbReference type="ARBA" id="ARBA00022723"/>
    </source>
</evidence>
<dbReference type="PANTHER" id="PTHR12592:SF0">
    <property type="entry name" value="ATP-DEPENDENT (S)-NAD(P)H-HYDRATE DEHYDRATASE"/>
    <property type="match status" value="1"/>
</dbReference>
<dbReference type="CDD" id="cd01171">
    <property type="entry name" value="YXKO-related"/>
    <property type="match status" value="1"/>
</dbReference>
<name>A0A1T5CL32_9BACT</name>
<comment type="subunit">
    <text evidence="17">Homotetramer.</text>
</comment>
<comment type="function">
    <text evidence="14 19">Bifunctional enzyme that catalyzes the epimerization of the S- and R-forms of NAD(P)HX and the dehydration of the S-form of NAD(P)HX at the expense of ADP, which is converted to AMP. This allows the repair of both epimers of NAD(P)HX, a damaged form of NAD(P)H that is a result of enzymatic or heat-dependent hydration.</text>
</comment>
<evidence type="ECO:0000256" key="17">
    <source>
        <dbReference type="HAMAP-Rule" id="MF_01965"/>
    </source>
</evidence>
<dbReference type="Proteomes" id="UP000191055">
    <property type="component" value="Unassembled WGS sequence"/>
</dbReference>
<dbReference type="HAMAP" id="MF_01965">
    <property type="entry name" value="NADHX_dehydratase"/>
    <property type="match status" value="1"/>
</dbReference>
<evidence type="ECO:0000256" key="1">
    <source>
        <dbReference type="ARBA" id="ARBA00000013"/>
    </source>
</evidence>
<evidence type="ECO:0000256" key="12">
    <source>
        <dbReference type="ARBA" id="ARBA00023239"/>
    </source>
</evidence>
<comment type="cofactor">
    <cofactor evidence="17">
        <name>Mg(2+)</name>
        <dbReference type="ChEBI" id="CHEBI:18420"/>
    </cofactor>
</comment>
<dbReference type="NCBIfam" id="TIGR00197">
    <property type="entry name" value="yjeF_nterm"/>
    <property type="match status" value="1"/>
</dbReference>
<comment type="cofactor">
    <cofactor evidence="18 19">
        <name>K(+)</name>
        <dbReference type="ChEBI" id="CHEBI:29103"/>
    </cofactor>
    <text evidence="18 19">Binds 1 potassium ion per subunit.</text>
</comment>
<feature type="binding site" evidence="18">
    <location>
        <position position="157"/>
    </location>
    <ligand>
        <name>(6S)-NADPHX</name>
        <dbReference type="ChEBI" id="CHEBI:64076"/>
    </ligand>
</feature>
<evidence type="ECO:0000256" key="6">
    <source>
        <dbReference type="ARBA" id="ARBA00022741"/>
    </source>
</evidence>
<dbReference type="PANTHER" id="PTHR12592">
    <property type="entry name" value="ATP-DEPENDENT (S)-NAD(P)H-HYDRATE DEHYDRATASE FAMILY MEMBER"/>
    <property type="match status" value="1"/>
</dbReference>
<dbReference type="OrthoDB" id="9806925at2"/>
<keyword evidence="13" id="KW-0511">Multifunctional enzyme</keyword>
<keyword evidence="12 17" id="KW-0456">Lyase</keyword>
<dbReference type="EC" id="5.1.99.6" evidence="19"/>
<evidence type="ECO:0000259" key="20">
    <source>
        <dbReference type="PROSITE" id="PS51383"/>
    </source>
</evidence>
<evidence type="ECO:0000313" key="23">
    <source>
        <dbReference type="Proteomes" id="UP000191055"/>
    </source>
</evidence>
<evidence type="ECO:0000256" key="10">
    <source>
        <dbReference type="ARBA" id="ARBA00023027"/>
    </source>
</evidence>
<keyword evidence="6 17" id="KW-0547">Nucleotide-binding</keyword>
<dbReference type="InterPro" id="IPR000631">
    <property type="entry name" value="CARKD"/>
</dbReference>
<keyword evidence="7 17" id="KW-0067">ATP-binding</keyword>
<dbReference type="GO" id="GO:0110051">
    <property type="term" value="P:metabolite repair"/>
    <property type="evidence" value="ECO:0007669"/>
    <property type="project" value="TreeGrafter"/>
</dbReference>
<keyword evidence="5 18" id="KW-0479">Metal-binding</keyword>
<feature type="binding site" evidence="18">
    <location>
        <begin position="128"/>
        <end position="134"/>
    </location>
    <ligand>
        <name>(6S)-NADPHX</name>
        <dbReference type="ChEBI" id="CHEBI:64076"/>
    </ligand>
</feature>
<comment type="similarity">
    <text evidence="4 19">In the C-terminal section; belongs to the NnrD/CARKD family.</text>
</comment>
<proteinExistence type="inferred from homology"/>
<feature type="binding site" evidence="18">
    <location>
        <position position="124"/>
    </location>
    <ligand>
        <name>K(+)</name>
        <dbReference type="ChEBI" id="CHEBI:29103"/>
    </ligand>
</feature>
<comment type="catalytic activity">
    <reaction evidence="16 17 19">
        <text>(6S)-NADPHX + ADP = AMP + phosphate + NADPH + H(+)</text>
        <dbReference type="Rhea" id="RHEA:32235"/>
        <dbReference type="ChEBI" id="CHEBI:15378"/>
        <dbReference type="ChEBI" id="CHEBI:43474"/>
        <dbReference type="ChEBI" id="CHEBI:57783"/>
        <dbReference type="ChEBI" id="CHEBI:64076"/>
        <dbReference type="ChEBI" id="CHEBI:456215"/>
        <dbReference type="ChEBI" id="CHEBI:456216"/>
        <dbReference type="EC" id="4.2.1.136"/>
    </reaction>
</comment>
<organism evidence="22 23">
    <name type="scientific">Alkalitalea saponilacus</name>
    <dbReference type="NCBI Taxonomy" id="889453"/>
    <lineage>
        <taxon>Bacteria</taxon>
        <taxon>Pseudomonadati</taxon>
        <taxon>Bacteroidota</taxon>
        <taxon>Bacteroidia</taxon>
        <taxon>Marinilabiliales</taxon>
        <taxon>Marinilabiliaceae</taxon>
        <taxon>Alkalitalea</taxon>
    </lineage>
</organism>
<dbReference type="InterPro" id="IPR029056">
    <property type="entry name" value="Ribokinase-like"/>
</dbReference>
<feature type="domain" description="YjeF C-terminal" evidence="20">
    <location>
        <begin position="226"/>
        <end position="500"/>
    </location>
</feature>
<dbReference type="EMBL" id="FUYV01000003">
    <property type="protein sequence ID" value="SKB60046.1"/>
    <property type="molecule type" value="Genomic_DNA"/>
</dbReference>
<feature type="binding site" evidence="18">
    <location>
        <position position="160"/>
    </location>
    <ligand>
        <name>K(+)</name>
        <dbReference type="ChEBI" id="CHEBI:29103"/>
    </ligand>
</feature>
<dbReference type="Gene3D" id="3.40.1190.20">
    <property type="match status" value="1"/>
</dbReference>
<dbReference type="InterPro" id="IPR017953">
    <property type="entry name" value="Carbohydrate_kinase_pred_CS"/>
</dbReference>
<feature type="binding site" evidence="18">
    <location>
        <begin position="56"/>
        <end position="60"/>
    </location>
    <ligand>
        <name>(6S)-NADPHX</name>
        <dbReference type="ChEBI" id="CHEBI:64076"/>
    </ligand>
</feature>
<comment type="catalytic activity">
    <reaction evidence="15 17 19">
        <text>(6S)-NADHX + ADP = AMP + phosphate + NADH + H(+)</text>
        <dbReference type="Rhea" id="RHEA:32223"/>
        <dbReference type="ChEBI" id="CHEBI:15378"/>
        <dbReference type="ChEBI" id="CHEBI:43474"/>
        <dbReference type="ChEBI" id="CHEBI:57945"/>
        <dbReference type="ChEBI" id="CHEBI:64074"/>
        <dbReference type="ChEBI" id="CHEBI:456215"/>
        <dbReference type="ChEBI" id="CHEBI:456216"/>
        <dbReference type="EC" id="4.2.1.136"/>
    </reaction>
</comment>
<keyword evidence="9 18" id="KW-0630">Potassium</keyword>
<dbReference type="PROSITE" id="PS01050">
    <property type="entry name" value="YJEF_C_2"/>
    <property type="match status" value="1"/>
</dbReference>
<protein>
    <recommendedName>
        <fullName evidence="19">Bifunctional NAD(P)H-hydrate repair enzyme</fullName>
    </recommendedName>
    <alternativeName>
        <fullName evidence="19">Nicotinamide nucleotide repair protein</fullName>
    </alternativeName>
    <domain>
        <recommendedName>
            <fullName evidence="19">ADP-dependent (S)-NAD(P)H-hydrate dehydratase</fullName>
            <ecNumber evidence="19">4.2.1.136</ecNumber>
        </recommendedName>
        <alternativeName>
            <fullName evidence="19">ADP-dependent NAD(P)HX dehydratase</fullName>
        </alternativeName>
    </domain>
    <domain>
        <recommendedName>
            <fullName evidence="19">NAD(P)H-hydrate epimerase</fullName>
            <ecNumber evidence="19">5.1.99.6</ecNumber>
        </recommendedName>
    </domain>
</protein>
<dbReference type="PROSITE" id="PS51383">
    <property type="entry name" value="YJEF_C_3"/>
    <property type="match status" value="1"/>
</dbReference>
<keyword evidence="8 17" id="KW-0521">NADP</keyword>
<comment type="function">
    <text evidence="17">Catalyzes the dehydration of the S-form of NAD(P)HX at the expense of ADP, which is converted to AMP. Together with NAD(P)HX epimerase, which catalyzes the epimerization of the S- and R-forms, the enzyme allows the repair of both epimers of NAD(P)HX, a damaged form of NAD(P)H that is a result of enzymatic or heat-dependent hydration.</text>
</comment>
<evidence type="ECO:0000256" key="19">
    <source>
        <dbReference type="PIRNR" id="PIRNR017184"/>
    </source>
</evidence>
<feature type="binding site" evidence="17">
    <location>
        <position position="441"/>
    </location>
    <ligand>
        <name>(6S)-NADPHX</name>
        <dbReference type="ChEBI" id="CHEBI:64076"/>
    </ligand>
</feature>
<evidence type="ECO:0000256" key="13">
    <source>
        <dbReference type="ARBA" id="ARBA00023268"/>
    </source>
</evidence>